<evidence type="ECO:0000313" key="2">
    <source>
        <dbReference type="EMBL" id="KAF2492012.1"/>
    </source>
</evidence>
<dbReference type="GO" id="GO:0000731">
    <property type="term" value="P:DNA synthesis involved in DNA repair"/>
    <property type="evidence" value="ECO:0007669"/>
    <property type="project" value="InterPro"/>
</dbReference>
<feature type="compositionally biased region" description="Polar residues" evidence="1">
    <location>
        <begin position="13"/>
        <end position="34"/>
    </location>
</feature>
<evidence type="ECO:0008006" key="4">
    <source>
        <dbReference type="Google" id="ProtNLM"/>
    </source>
</evidence>
<protein>
    <recommendedName>
        <fullName evidence="4">DNA polymerase delta subunit 4</fullName>
    </recommendedName>
</protein>
<evidence type="ECO:0000313" key="3">
    <source>
        <dbReference type="Proteomes" id="UP000799750"/>
    </source>
</evidence>
<keyword evidence="3" id="KW-1185">Reference proteome</keyword>
<dbReference type="GO" id="GO:0003887">
    <property type="term" value="F:DNA-directed DNA polymerase activity"/>
    <property type="evidence" value="ECO:0007669"/>
    <property type="project" value="TreeGrafter"/>
</dbReference>
<sequence>MPPKRSTGPKASAAQSTLAFHGTTNRVTKPTTFPRSAKSHDKIDDILHASKPDPATTDIAPAEEEAAIIPPPALAEPTAPVKPAKQLDAEAAARKVSEARIKKYWAAKEKARLAPRAHQEELGLHEKVLREWDMCGVYGPAIGNSRLKRWNRANRLNLHPPIEVLAVLLMEQDEGNAGAQRAHVDELMTSRFVVEA</sequence>
<dbReference type="Pfam" id="PF04081">
    <property type="entry name" value="DNA_pol_delta_4"/>
    <property type="match status" value="1"/>
</dbReference>
<name>A0A6A6QIG9_9PEZI</name>
<dbReference type="GO" id="GO:0043625">
    <property type="term" value="C:delta DNA polymerase complex"/>
    <property type="evidence" value="ECO:0007669"/>
    <property type="project" value="TreeGrafter"/>
</dbReference>
<dbReference type="EMBL" id="MU004194">
    <property type="protein sequence ID" value="KAF2492012.1"/>
    <property type="molecule type" value="Genomic_DNA"/>
</dbReference>
<feature type="compositionally biased region" description="Basic and acidic residues" evidence="1">
    <location>
        <begin position="38"/>
        <end position="51"/>
    </location>
</feature>
<dbReference type="GO" id="GO:0006261">
    <property type="term" value="P:DNA-templated DNA replication"/>
    <property type="evidence" value="ECO:0007669"/>
    <property type="project" value="TreeGrafter"/>
</dbReference>
<evidence type="ECO:0000256" key="1">
    <source>
        <dbReference type="SAM" id="MobiDB-lite"/>
    </source>
</evidence>
<dbReference type="InterPro" id="IPR007218">
    <property type="entry name" value="DNA_pol_delta_4"/>
</dbReference>
<dbReference type="OrthoDB" id="337486at2759"/>
<reference evidence="2" key="1">
    <citation type="journal article" date="2020" name="Stud. Mycol.">
        <title>101 Dothideomycetes genomes: a test case for predicting lifestyles and emergence of pathogens.</title>
        <authorList>
            <person name="Haridas S."/>
            <person name="Albert R."/>
            <person name="Binder M."/>
            <person name="Bloem J."/>
            <person name="Labutti K."/>
            <person name="Salamov A."/>
            <person name="Andreopoulos B."/>
            <person name="Baker S."/>
            <person name="Barry K."/>
            <person name="Bills G."/>
            <person name="Bluhm B."/>
            <person name="Cannon C."/>
            <person name="Castanera R."/>
            <person name="Culley D."/>
            <person name="Daum C."/>
            <person name="Ezra D."/>
            <person name="Gonzalez J."/>
            <person name="Henrissat B."/>
            <person name="Kuo A."/>
            <person name="Liang C."/>
            <person name="Lipzen A."/>
            <person name="Lutzoni F."/>
            <person name="Magnuson J."/>
            <person name="Mondo S."/>
            <person name="Nolan M."/>
            <person name="Ohm R."/>
            <person name="Pangilinan J."/>
            <person name="Park H.-J."/>
            <person name="Ramirez L."/>
            <person name="Alfaro M."/>
            <person name="Sun H."/>
            <person name="Tritt A."/>
            <person name="Yoshinaga Y."/>
            <person name="Zwiers L.-H."/>
            <person name="Turgeon B."/>
            <person name="Goodwin S."/>
            <person name="Spatafora J."/>
            <person name="Crous P."/>
            <person name="Grigoriev I."/>
        </authorList>
    </citation>
    <scope>NUCLEOTIDE SEQUENCE</scope>
    <source>
        <strain evidence="2">CBS 269.34</strain>
    </source>
</reference>
<accession>A0A6A6QIG9</accession>
<feature type="region of interest" description="Disordered" evidence="1">
    <location>
        <begin position="1"/>
        <end position="57"/>
    </location>
</feature>
<dbReference type="Proteomes" id="UP000799750">
    <property type="component" value="Unassembled WGS sequence"/>
</dbReference>
<dbReference type="PANTHER" id="PTHR14303">
    <property type="entry name" value="DNA POLYMERASE DELTA SUBUNIT 4"/>
    <property type="match status" value="1"/>
</dbReference>
<dbReference type="PANTHER" id="PTHR14303:SF0">
    <property type="entry name" value="DNA POLYMERASE DELTA SUBUNIT 4"/>
    <property type="match status" value="1"/>
</dbReference>
<dbReference type="AlphaFoldDB" id="A0A6A6QIG9"/>
<proteinExistence type="predicted"/>
<gene>
    <name evidence="2" type="ORF">BU16DRAFT_529398</name>
</gene>
<organism evidence="2 3">
    <name type="scientific">Lophium mytilinum</name>
    <dbReference type="NCBI Taxonomy" id="390894"/>
    <lineage>
        <taxon>Eukaryota</taxon>
        <taxon>Fungi</taxon>
        <taxon>Dikarya</taxon>
        <taxon>Ascomycota</taxon>
        <taxon>Pezizomycotina</taxon>
        <taxon>Dothideomycetes</taxon>
        <taxon>Pleosporomycetidae</taxon>
        <taxon>Mytilinidiales</taxon>
        <taxon>Mytilinidiaceae</taxon>
        <taxon>Lophium</taxon>
    </lineage>
</organism>